<protein>
    <submittedName>
        <fullName evidence="2">Proteasome-activating nucleotidase</fullName>
    </submittedName>
</protein>
<dbReference type="CDD" id="cd19481">
    <property type="entry name" value="RecA-like_protease"/>
    <property type="match status" value="1"/>
</dbReference>
<dbReference type="InterPro" id="IPR050168">
    <property type="entry name" value="AAA_ATPase_domain"/>
</dbReference>
<dbReference type="InterPro" id="IPR027417">
    <property type="entry name" value="P-loop_NTPase"/>
</dbReference>
<dbReference type="GO" id="GO:1990275">
    <property type="term" value="F:preribosome binding"/>
    <property type="evidence" value="ECO:0007669"/>
    <property type="project" value="TreeGrafter"/>
</dbReference>
<dbReference type="OrthoDB" id="2115716at2759"/>
<keyword evidence="3" id="KW-1185">Reference proteome</keyword>
<name>A0A9P4KJH5_9PLEO</name>
<dbReference type="GO" id="GO:0005524">
    <property type="term" value="F:ATP binding"/>
    <property type="evidence" value="ECO:0007669"/>
    <property type="project" value="InterPro"/>
</dbReference>
<dbReference type="InterPro" id="IPR003593">
    <property type="entry name" value="AAA+_ATPase"/>
</dbReference>
<dbReference type="PANTHER" id="PTHR23077">
    <property type="entry name" value="AAA-FAMILY ATPASE"/>
    <property type="match status" value="1"/>
</dbReference>
<dbReference type="Gene3D" id="3.40.50.300">
    <property type="entry name" value="P-loop containing nucleotide triphosphate hydrolases"/>
    <property type="match status" value="1"/>
</dbReference>
<feature type="domain" description="AAA+ ATPase" evidence="1">
    <location>
        <begin position="232"/>
        <end position="361"/>
    </location>
</feature>
<dbReference type="Pfam" id="PF00004">
    <property type="entry name" value="AAA"/>
    <property type="match status" value="1"/>
</dbReference>
<dbReference type="GO" id="GO:0016887">
    <property type="term" value="F:ATP hydrolysis activity"/>
    <property type="evidence" value="ECO:0007669"/>
    <property type="project" value="InterPro"/>
</dbReference>
<dbReference type="SUPFAM" id="SSF52540">
    <property type="entry name" value="P-loop containing nucleoside triphosphate hydrolases"/>
    <property type="match status" value="1"/>
</dbReference>
<reference evidence="3" key="1">
    <citation type="journal article" date="2020" name="Stud. Mycol.">
        <title>101 Dothideomycetes genomes: A test case for predicting lifestyles and emergence of pathogens.</title>
        <authorList>
            <person name="Haridas S."/>
            <person name="Albert R."/>
            <person name="Binder M."/>
            <person name="Bloem J."/>
            <person name="LaButti K."/>
            <person name="Salamov A."/>
            <person name="Andreopoulos B."/>
            <person name="Baker S."/>
            <person name="Barry K."/>
            <person name="Bills G."/>
            <person name="Bluhm B."/>
            <person name="Cannon C."/>
            <person name="Castanera R."/>
            <person name="Culley D."/>
            <person name="Daum C."/>
            <person name="Ezra D."/>
            <person name="Gonzalez J."/>
            <person name="Henrissat B."/>
            <person name="Kuo A."/>
            <person name="Liang C."/>
            <person name="Lipzen A."/>
            <person name="Lutzoni F."/>
            <person name="Magnuson J."/>
            <person name="Mondo S."/>
            <person name="Nolan M."/>
            <person name="Ohm R."/>
            <person name="Pangilinan J."/>
            <person name="Park H.-J."/>
            <person name="Ramirez L."/>
            <person name="Alfaro M."/>
            <person name="Sun H."/>
            <person name="Tritt A."/>
            <person name="Yoshinaga Y."/>
            <person name="Zwiers L.-H."/>
            <person name="Turgeon B."/>
            <person name="Goodwin S."/>
            <person name="Spatafora J."/>
            <person name="Crous P."/>
            <person name="Grigoriev I."/>
        </authorList>
    </citation>
    <scope>NUCLEOTIDE SEQUENCE [LARGE SCALE GENOMIC DNA]</scope>
    <source>
        <strain evidence="3">CBS 304.66</strain>
    </source>
</reference>
<dbReference type="GO" id="GO:0000502">
    <property type="term" value="C:proteasome complex"/>
    <property type="evidence" value="ECO:0007669"/>
    <property type="project" value="UniProtKB-KW"/>
</dbReference>
<comment type="caution">
    <text evidence="2">The sequence shown here is derived from an EMBL/GenBank/DDBJ whole genome shotgun (WGS) entry which is preliminary data.</text>
</comment>
<dbReference type="SMART" id="SM00382">
    <property type="entry name" value="AAA"/>
    <property type="match status" value="1"/>
</dbReference>
<organism evidence="2 3">
    <name type="scientific">Lojkania enalia</name>
    <dbReference type="NCBI Taxonomy" id="147567"/>
    <lineage>
        <taxon>Eukaryota</taxon>
        <taxon>Fungi</taxon>
        <taxon>Dikarya</taxon>
        <taxon>Ascomycota</taxon>
        <taxon>Pezizomycotina</taxon>
        <taxon>Dothideomycetes</taxon>
        <taxon>Pleosporomycetidae</taxon>
        <taxon>Pleosporales</taxon>
        <taxon>Pleosporales incertae sedis</taxon>
        <taxon>Lojkania</taxon>
    </lineage>
</organism>
<sequence length="549" mass="63390">MPATSDHSARTAGYDNALFKSFKEHCHGTRVDTKTTVLYMLREEYPEYHVTETTKGLVSLLEFAEAGKAVAIHDSNRESFNATRVWRSVGERVEKKLHPGVLRDEFRFSRFQYIWEGKEFVVYYVEWKDMLDNPQRMFYVLHPRNDANIVDGHCTDTDELLLAVGKWTSLLHEEIWVFDNTHWEKSKELYKSIKGSSWDDVILDPEMKKNIIEDVQRFFDNQGLYSQFAVPWKRGIIFHGVPGNGKTVSIKALMSSLYDRVDHIPSLYVKTFRDRCNGEEYSIRQIFERARLSAPCLLIFEDLDSLVGDDVRSYFLNEVDGLESNEGILMIGSTNHLDRLDPAISKRPSRFDRKYHFKLPGEEQRGDYAEYWRKKLLKNDTIDFPEELCPIIAKLTDGFSFAYLKELFVMALLSLVRGHKGDDYEMIEAENEPETANEEKAACEANPSCKEEEEQTDTCQCAKTCNTCKKPLPQETAPEKLTMPTVDIPEHLVDNTLLKVIRQQIRILHAEMDNTKEEQLPGGNIMASGKGNLFAAQMQVLRMRRVQCC</sequence>
<dbReference type="GO" id="GO:0042254">
    <property type="term" value="P:ribosome biogenesis"/>
    <property type="evidence" value="ECO:0007669"/>
    <property type="project" value="TreeGrafter"/>
</dbReference>
<proteinExistence type="predicted"/>
<evidence type="ECO:0000259" key="1">
    <source>
        <dbReference type="SMART" id="SM00382"/>
    </source>
</evidence>
<dbReference type="PANTHER" id="PTHR23077:SF132">
    <property type="entry name" value="ATP-DEPENDENT ZN PROTEASE"/>
    <property type="match status" value="1"/>
</dbReference>
<dbReference type="GO" id="GO:0005634">
    <property type="term" value="C:nucleus"/>
    <property type="evidence" value="ECO:0007669"/>
    <property type="project" value="TreeGrafter"/>
</dbReference>
<keyword evidence="2" id="KW-0647">Proteasome</keyword>
<accession>A0A9P4KJH5</accession>
<gene>
    <name evidence="2" type="ORF">CC78DRAFT_455667</name>
</gene>
<dbReference type="Proteomes" id="UP000800093">
    <property type="component" value="Unassembled WGS sequence"/>
</dbReference>
<dbReference type="EMBL" id="ML986587">
    <property type="protein sequence ID" value="KAF2268309.1"/>
    <property type="molecule type" value="Genomic_DNA"/>
</dbReference>
<dbReference type="AlphaFoldDB" id="A0A9P4KJH5"/>
<dbReference type="InterPro" id="IPR003959">
    <property type="entry name" value="ATPase_AAA_core"/>
</dbReference>
<evidence type="ECO:0000313" key="3">
    <source>
        <dbReference type="Proteomes" id="UP000800093"/>
    </source>
</evidence>
<dbReference type="GO" id="GO:0003723">
    <property type="term" value="F:RNA binding"/>
    <property type="evidence" value="ECO:0007669"/>
    <property type="project" value="TreeGrafter"/>
</dbReference>
<evidence type="ECO:0000313" key="2">
    <source>
        <dbReference type="EMBL" id="KAF2268309.1"/>
    </source>
</evidence>